<evidence type="ECO:0000256" key="15">
    <source>
        <dbReference type="ARBA" id="ARBA00022898"/>
    </source>
</evidence>
<dbReference type="GO" id="GO:0004372">
    <property type="term" value="F:glycine hydroxymethyltransferase activity"/>
    <property type="evidence" value="ECO:0007669"/>
    <property type="project" value="UniProtKB-EC"/>
</dbReference>
<dbReference type="GO" id="GO:0046872">
    <property type="term" value="F:metal ion binding"/>
    <property type="evidence" value="ECO:0007669"/>
    <property type="project" value="UniProtKB-KW"/>
</dbReference>
<dbReference type="EMBL" id="JADFTS010000009">
    <property type="protein sequence ID" value="KAF9587890.1"/>
    <property type="molecule type" value="Genomic_DNA"/>
</dbReference>
<dbReference type="InterPro" id="IPR027417">
    <property type="entry name" value="P-loop_NTPase"/>
</dbReference>
<dbReference type="InterPro" id="IPR018948">
    <property type="entry name" value="GTP-bd_TrmE_N"/>
</dbReference>
<dbReference type="InterPro" id="IPR004520">
    <property type="entry name" value="GTPase_MnmE"/>
</dbReference>
<feature type="domain" description="Serine hydroxymethyltransferase-like" evidence="20">
    <location>
        <begin position="530"/>
        <end position="906"/>
    </location>
</feature>
<evidence type="ECO:0000259" key="20">
    <source>
        <dbReference type="Pfam" id="PF00464"/>
    </source>
</evidence>
<dbReference type="FunFam" id="3.40.50.300:FF:000494">
    <property type="entry name" value="tRNA modification GTPase MnmE"/>
    <property type="match status" value="1"/>
</dbReference>
<evidence type="ECO:0000256" key="11">
    <source>
        <dbReference type="ARBA" id="ARBA00022723"/>
    </source>
</evidence>
<dbReference type="UniPathway" id="UPA00193"/>
<name>A0A835LB45_9MAGN</name>
<evidence type="ECO:0000259" key="22">
    <source>
        <dbReference type="Pfam" id="PF10396"/>
    </source>
</evidence>
<keyword evidence="8 18" id="KW-0554">One-carbon metabolism</keyword>
<dbReference type="InterPro" id="IPR039429">
    <property type="entry name" value="SHMT-like_dom"/>
</dbReference>
<keyword evidence="15 18" id="KW-0663">Pyridoxal phosphate</keyword>
<feature type="domain" description="MnmE helical" evidence="23">
    <location>
        <begin position="211"/>
        <end position="453"/>
    </location>
</feature>
<dbReference type="PANTHER" id="PTHR11680">
    <property type="entry name" value="SERINE HYDROXYMETHYLTRANSFERASE"/>
    <property type="match status" value="1"/>
</dbReference>
<dbReference type="SUPFAM" id="SSF53383">
    <property type="entry name" value="PLP-dependent transferases"/>
    <property type="match status" value="1"/>
</dbReference>
<evidence type="ECO:0000256" key="18">
    <source>
        <dbReference type="RuleBase" id="RU000585"/>
    </source>
</evidence>
<evidence type="ECO:0000256" key="4">
    <source>
        <dbReference type="ARBA" id="ARBA00004777"/>
    </source>
</evidence>
<dbReference type="PROSITE" id="PS00096">
    <property type="entry name" value="SHMT"/>
    <property type="match status" value="1"/>
</dbReference>
<keyword evidence="9 18" id="KW-0808">Transferase</keyword>
<evidence type="ECO:0000259" key="21">
    <source>
        <dbReference type="Pfam" id="PF01926"/>
    </source>
</evidence>
<proteinExistence type="inferred from homology"/>
<evidence type="ECO:0000256" key="7">
    <source>
        <dbReference type="ARBA" id="ARBA00022490"/>
    </source>
</evidence>
<comment type="similarity">
    <text evidence="5 18">Belongs to the SHMT family.</text>
</comment>
<dbReference type="CDD" id="cd14858">
    <property type="entry name" value="TrmE_N"/>
    <property type="match status" value="1"/>
</dbReference>
<evidence type="ECO:0000256" key="13">
    <source>
        <dbReference type="ARBA" id="ARBA00022801"/>
    </source>
</evidence>
<dbReference type="InterPro" id="IPR001085">
    <property type="entry name" value="Ser_HO-MeTrfase"/>
</dbReference>
<dbReference type="PANTHER" id="PTHR11680:SF63">
    <property type="entry name" value="SERINE HYDROXYMETHYLTRANSFERASE 3, CHLOROPLASTIC"/>
    <property type="match status" value="1"/>
</dbReference>
<dbReference type="HAMAP" id="MF_00379">
    <property type="entry name" value="GTPase_MnmE"/>
    <property type="match status" value="1"/>
</dbReference>
<evidence type="ECO:0000256" key="3">
    <source>
        <dbReference type="ARBA" id="ARBA00004229"/>
    </source>
</evidence>
<keyword evidence="12 19" id="KW-0547">Nucleotide-binding</keyword>
<gene>
    <name evidence="24" type="ORF">IFM89_006144</name>
</gene>
<dbReference type="Gene3D" id="3.40.640.10">
    <property type="entry name" value="Type I PLP-dependent aspartate aminotransferase-like (Major domain)"/>
    <property type="match status" value="1"/>
</dbReference>
<dbReference type="GO" id="GO:0035999">
    <property type="term" value="P:tetrahydrofolate interconversion"/>
    <property type="evidence" value="ECO:0007669"/>
    <property type="project" value="UniProtKB-UniPathway"/>
</dbReference>
<dbReference type="InterPro" id="IPR015424">
    <property type="entry name" value="PyrdxlP-dep_Trfase"/>
</dbReference>
<dbReference type="Gene3D" id="3.30.1360.120">
    <property type="entry name" value="Probable tRNA modification gtpase trme, domain 1"/>
    <property type="match status" value="1"/>
</dbReference>
<dbReference type="AlphaFoldDB" id="A0A835LB45"/>
<comment type="subcellular location">
    <subcellularLocation>
        <location evidence="3">Plastid</location>
        <location evidence="3">Chloroplast</location>
    </subcellularLocation>
</comment>
<dbReference type="GO" id="GO:0005525">
    <property type="term" value="F:GTP binding"/>
    <property type="evidence" value="ECO:0007669"/>
    <property type="project" value="UniProtKB-KW"/>
</dbReference>
<sequence>MALLPAFRHLIFNFTSKQPKKPPHLTLFFLNPKPFSQLFNHSPSSKLHFTPKDEASLTSKSEKMGFQPIKQVPTESSSSTIAAIVTSLGTQPGAVGIVRLSGPSAVDVASRVFRPMGKRKKSLGTSCWRPRSHFVEYGVVLDRGGNVVDEVLAVPMLAPRSYTREDVVELQCHGNDVCLRRVLRACLEAGARLAEPGEFTLRAFLNGRLDLSQAENIEKLISAKSVAAADAALAGIQGGFSALVKSLRRQCIELLTEIEARLDFDDEMPSLDSHSLMDMIHGMCLDVEKALETANYDKLLQSGLQSEKAIVTEIAGTTRDVVEASINVHGIPITLLDTAGIRETEDIVEKIGVERSEAVAMGADVIIMTVSAMDGWTSDDAELLERIQVNQEITGSSAPMILVINKIDCAPSESVETIERVVTPFNKHVLTCAVNGQGIPDLESALIEIAGLDRIPAGGRRWAVNQKVLKLYLEGVRIMHAYSGAAVTGAVQQPIWTKGSLVTGRPSSSASVPIPEFEGDENGFVDYGLAELDPEVHSLIGKEKQRQFKSLELIASENFTSRAVMEAVGSCLTNKYSEGLPGKRYYGGNEYIDELETLCQQRALSAYHLDGKKWGVNVQPLSGSPANFAGLDLPHGGHLSHGFMTLKRRVSATSKYFESMPYRLDESTGLIDYEMLEKTAILFRPKLMIVGASAYPRDFDYPRVRKIADAVGAFLMMDMAHISGLVAASVVANPFEYCDVVTTTTHKSLRGPRGGMIFFKKDTVLGVDLESSINNAVFPGLQGGPHNHTIGGLAVCLKHAQSPEFKAYQNQVVSNCKALASRLIELGYELVSGGSDNHLVLVDLRPLGMDGARAEKILDMASITLNKNSVPGDKSAQIPGGIRIGTPAMTTRKFTEKEFIAIADFIHEGIQIALEAKKSTNGSKLQDFINSIGSPDFYLNDRISDLQRRVEAFTTQFPLPGI</sequence>
<accession>A0A835LB45</accession>
<dbReference type="OrthoDB" id="10265628at2759"/>
<evidence type="ECO:0000256" key="10">
    <source>
        <dbReference type="ARBA" id="ARBA00022694"/>
    </source>
</evidence>
<dbReference type="GO" id="GO:0006400">
    <property type="term" value="P:tRNA modification"/>
    <property type="evidence" value="ECO:0007669"/>
    <property type="project" value="InterPro"/>
</dbReference>
<feature type="domain" description="GTP-binding protein TrmE N-terminal" evidence="22">
    <location>
        <begin position="80"/>
        <end position="208"/>
    </location>
</feature>
<protein>
    <recommendedName>
        <fullName evidence="18">Serine hydroxymethyltransferase</fullName>
        <ecNumber evidence="18">2.1.2.1</ecNumber>
    </recommendedName>
</protein>
<dbReference type="EC" id="2.1.2.1" evidence="18"/>
<reference evidence="24 25" key="1">
    <citation type="submission" date="2020-10" db="EMBL/GenBank/DDBJ databases">
        <title>The Coptis chinensis genome and diversification of protoberbering-type alkaloids.</title>
        <authorList>
            <person name="Wang B."/>
            <person name="Shu S."/>
            <person name="Song C."/>
            <person name="Liu Y."/>
        </authorList>
    </citation>
    <scope>NUCLEOTIDE SEQUENCE [LARGE SCALE GENOMIC DNA]</scope>
    <source>
        <strain evidence="24">HL-2020</strain>
        <tissue evidence="24">Leaf</tissue>
    </source>
</reference>
<dbReference type="Gene3D" id="3.90.1150.10">
    <property type="entry name" value="Aspartate Aminotransferase, domain 1"/>
    <property type="match status" value="1"/>
</dbReference>
<comment type="pathway">
    <text evidence="4 18">One-carbon metabolism; tetrahydrofolate interconversion.</text>
</comment>
<comment type="cofactor">
    <cofactor evidence="2 18">
        <name>pyridoxal 5'-phosphate</name>
        <dbReference type="ChEBI" id="CHEBI:597326"/>
    </cofactor>
</comment>
<dbReference type="FunFam" id="3.30.1360.120:FF:000003">
    <property type="entry name" value="tRNA modification GTPase MnmE"/>
    <property type="match status" value="1"/>
</dbReference>
<evidence type="ECO:0000256" key="12">
    <source>
        <dbReference type="ARBA" id="ARBA00022741"/>
    </source>
</evidence>
<organism evidence="24 25">
    <name type="scientific">Coptis chinensis</name>
    <dbReference type="NCBI Taxonomy" id="261450"/>
    <lineage>
        <taxon>Eukaryota</taxon>
        <taxon>Viridiplantae</taxon>
        <taxon>Streptophyta</taxon>
        <taxon>Embryophyta</taxon>
        <taxon>Tracheophyta</taxon>
        <taxon>Spermatophyta</taxon>
        <taxon>Magnoliopsida</taxon>
        <taxon>Ranunculales</taxon>
        <taxon>Ranunculaceae</taxon>
        <taxon>Coptidoideae</taxon>
        <taxon>Coptis</taxon>
    </lineage>
</organism>
<dbReference type="NCBIfam" id="TIGR00231">
    <property type="entry name" value="small_GTP"/>
    <property type="match status" value="1"/>
</dbReference>
<dbReference type="InterPro" id="IPR049943">
    <property type="entry name" value="Ser_HO-MeTrfase-like"/>
</dbReference>
<keyword evidence="13" id="KW-0378">Hydrolase</keyword>
<dbReference type="InterPro" id="IPR025867">
    <property type="entry name" value="MnmE_helical"/>
</dbReference>
<dbReference type="InterPro" id="IPR027266">
    <property type="entry name" value="TrmE/GcvT-like"/>
</dbReference>
<dbReference type="GO" id="GO:0042802">
    <property type="term" value="F:identical protein binding"/>
    <property type="evidence" value="ECO:0007669"/>
    <property type="project" value="UniProtKB-ARBA"/>
</dbReference>
<evidence type="ECO:0000259" key="23">
    <source>
        <dbReference type="Pfam" id="PF12631"/>
    </source>
</evidence>
<dbReference type="CDD" id="cd04164">
    <property type="entry name" value="trmE"/>
    <property type="match status" value="1"/>
</dbReference>
<evidence type="ECO:0000256" key="8">
    <source>
        <dbReference type="ARBA" id="ARBA00022563"/>
    </source>
</evidence>
<keyword evidence="25" id="KW-1185">Reference proteome</keyword>
<dbReference type="Pfam" id="PF12631">
    <property type="entry name" value="MnmE_helical"/>
    <property type="match status" value="1"/>
</dbReference>
<keyword evidence="17 19" id="KW-0342">GTP-binding</keyword>
<dbReference type="InterPro" id="IPR027368">
    <property type="entry name" value="MnmE_dom2"/>
</dbReference>
<dbReference type="Pfam" id="PF00464">
    <property type="entry name" value="SHMT"/>
    <property type="match status" value="1"/>
</dbReference>
<dbReference type="GO" id="GO:0030170">
    <property type="term" value="F:pyridoxal phosphate binding"/>
    <property type="evidence" value="ECO:0007669"/>
    <property type="project" value="InterPro"/>
</dbReference>
<dbReference type="Gene3D" id="1.20.120.430">
    <property type="entry name" value="tRNA modification GTPase MnmE domain 2"/>
    <property type="match status" value="1"/>
</dbReference>
<dbReference type="GO" id="GO:0009507">
    <property type="term" value="C:chloroplast"/>
    <property type="evidence" value="ECO:0007669"/>
    <property type="project" value="UniProtKB-SubCell"/>
</dbReference>
<dbReference type="InterPro" id="IPR019798">
    <property type="entry name" value="Ser_HO-MeTrfase_PLP_BS"/>
</dbReference>
<keyword evidence="7" id="KW-0963">Cytoplasm</keyword>
<comment type="catalytic activity">
    <reaction evidence="1 18">
        <text>(6R)-5,10-methylene-5,6,7,8-tetrahydrofolate + glycine + H2O = (6S)-5,6,7,8-tetrahydrofolate + L-serine</text>
        <dbReference type="Rhea" id="RHEA:15481"/>
        <dbReference type="ChEBI" id="CHEBI:15377"/>
        <dbReference type="ChEBI" id="CHEBI:15636"/>
        <dbReference type="ChEBI" id="CHEBI:33384"/>
        <dbReference type="ChEBI" id="CHEBI:57305"/>
        <dbReference type="ChEBI" id="CHEBI:57453"/>
        <dbReference type="EC" id="2.1.2.1"/>
    </reaction>
</comment>
<dbReference type="NCBIfam" id="NF000586">
    <property type="entry name" value="PRK00011.1"/>
    <property type="match status" value="1"/>
</dbReference>
<dbReference type="GO" id="GO:0019264">
    <property type="term" value="P:glycine biosynthetic process from serine"/>
    <property type="evidence" value="ECO:0007669"/>
    <property type="project" value="InterPro"/>
</dbReference>
<evidence type="ECO:0000256" key="9">
    <source>
        <dbReference type="ARBA" id="ARBA00022679"/>
    </source>
</evidence>
<evidence type="ECO:0000313" key="25">
    <source>
        <dbReference type="Proteomes" id="UP000631114"/>
    </source>
</evidence>
<dbReference type="GO" id="GO:0003924">
    <property type="term" value="F:GTPase activity"/>
    <property type="evidence" value="ECO:0007669"/>
    <property type="project" value="InterPro"/>
</dbReference>
<keyword evidence="14" id="KW-0460">Magnesium</keyword>
<evidence type="ECO:0000256" key="16">
    <source>
        <dbReference type="ARBA" id="ARBA00022958"/>
    </source>
</evidence>
<comment type="caution">
    <text evidence="24">The sequence shown here is derived from an EMBL/GenBank/DDBJ whole genome shotgun (WGS) entry which is preliminary data.</text>
</comment>
<comment type="similarity">
    <text evidence="6 19">Belongs to the TRAFAC class TrmE-Era-EngA-EngB-Septin-like GTPase superfamily. TrmE GTPase family.</text>
</comment>
<evidence type="ECO:0000256" key="14">
    <source>
        <dbReference type="ARBA" id="ARBA00022842"/>
    </source>
</evidence>
<dbReference type="HAMAP" id="MF_00051">
    <property type="entry name" value="SHMT"/>
    <property type="match status" value="1"/>
</dbReference>
<dbReference type="InterPro" id="IPR031168">
    <property type="entry name" value="G_TrmE"/>
</dbReference>
<keyword evidence="16" id="KW-0630">Potassium</keyword>
<evidence type="ECO:0000256" key="6">
    <source>
        <dbReference type="ARBA" id="ARBA00011043"/>
    </source>
</evidence>
<evidence type="ECO:0000256" key="2">
    <source>
        <dbReference type="ARBA" id="ARBA00001933"/>
    </source>
</evidence>
<dbReference type="InterPro" id="IPR015422">
    <property type="entry name" value="PyrdxlP-dep_Trfase_small"/>
</dbReference>
<keyword evidence="10 19" id="KW-0819">tRNA processing</keyword>
<dbReference type="Proteomes" id="UP000631114">
    <property type="component" value="Unassembled WGS sequence"/>
</dbReference>
<dbReference type="SUPFAM" id="SSF103025">
    <property type="entry name" value="Folate-binding domain"/>
    <property type="match status" value="1"/>
</dbReference>
<dbReference type="SUPFAM" id="SSF52540">
    <property type="entry name" value="P-loop containing nucleoside triphosphate hydrolases"/>
    <property type="match status" value="1"/>
</dbReference>
<dbReference type="Pfam" id="PF10396">
    <property type="entry name" value="TrmE_N"/>
    <property type="match status" value="1"/>
</dbReference>
<dbReference type="Pfam" id="PF01926">
    <property type="entry name" value="MMR_HSR1"/>
    <property type="match status" value="1"/>
</dbReference>
<keyword evidence="11" id="KW-0479">Metal-binding</keyword>
<dbReference type="CDD" id="cd00378">
    <property type="entry name" value="SHMT"/>
    <property type="match status" value="1"/>
</dbReference>
<evidence type="ECO:0000256" key="1">
    <source>
        <dbReference type="ARBA" id="ARBA00001528"/>
    </source>
</evidence>
<dbReference type="Gene3D" id="3.40.50.300">
    <property type="entry name" value="P-loop containing nucleotide triphosphate hydrolases"/>
    <property type="match status" value="1"/>
</dbReference>
<dbReference type="NCBIfam" id="TIGR00450">
    <property type="entry name" value="mnmE_trmE_thdF"/>
    <property type="match status" value="1"/>
</dbReference>
<evidence type="ECO:0000256" key="17">
    <source>
        <dbReference type="ARBA" id="ARBA00023134"/>
    </source>
</evidence>
<dbReference type="FunFam" id="3.40.640.10:FF:000050">
    <property type="entry name" value="Serine hydroxymethyltransferase"/>
    <property type="match status" value="1"/>
</dbReference>
<evidence type="ECO:0000313" key="24">
    <source>
        <dbReference type="EMBL" id="KAF9587890.1"/>
    </source>
</evidence>
<dbReference type="InterPro" id="IPR015421">
    <property type="entry name" value="PyrdxlP-dep_Trfase_major"/>
</dbReference>
<dbReference type="InterPro" id="IPR005225">
    <property type="entry name" value="Small_GTP-bd"/>
</dbReference>
<evidence type="ECO:0000256" key="5">
    <source>
        <dbReference type="ARBA" id="ARBA00006376"/>
    </source>
</evidence>
<comment type="function">
    <text evidence="18">Interconversion of serine and glycine.</text>
</comment>
<dbReference type="InterPro" id="IPR006073">
    <property type="entry name" value="GTP-bd"/>
</dbReference>
<dbReference type="GO" id="GO:0005739">
    <property type="term" value="C:mitochondrion"/>
    <property type="evidence" value="ECO:0007669"/>
    <property type="project" value="TreeGrafter"/>
</dbReference>
<feature type="domain" description="G" evidence="21">
    <location>
        <begin position="305"/>
        <end position="406"/>
    </location>
</feature>
<evidence type="ECO:0000256" key="19">
    <source>
        <dbReference type="RuleBase" id="RU003313"/>
    </source>
</evidence>